<dbReference type="SUPFAM" id="SSF81301">
    <property type="entry name" value="Nucleotidyltransferase"/>
    <property type="match status" value="1"/>
</dbReference>
<protein>
    <submittedName>
        <fullName evidence="3">GTP pyrophosphokinase family protein</fullName>
    </submittedName>
</protein>
<reference evidence="3 4" key="1">
    <citation type="submission" date="2018-07" db="EMBL/GenBank/DDBJ databases">
        <title>Anaerosacharophilus polymeroproducens gen. nov. sp. nov., an anaerobic bacterium isolated from salt field.</title>
        <authorList>
            <person name="Kim W."/>
            <person name="Yang S.-H."/>
            <person name="Oh J."/>
            <person name="Lee J.-H."/>
            <person name="Kwon K.K."/>
        </authorList>
    </citation>
    <scope>NUCLEOTIDE SEQUENCE [LARGE SCALE GENOMIC DNA]</scope>
    <source>
        <strain evidence="3 4">MCWD5</strain>
    </source>
</reference>
<gene>
    <name evidence="3" type="ORF">DWV06_00895</name>
</gene>
<keyword evidence="3" id="KW-0808">Transferase</keyword>
<keyword evidence="3" id="KW-0418">Kinase</keyword>
<dbReference type="OrthoDB" id="9789634at2"/>
<keyword evidence="4" id="KW-1185">Reference proteome</keyword>
<evidence type="ECO:0000313" key="3">
    <source>
        <dbReference type="EMBL" id="RDU25088.1"/>
    </source>
</evidence>
<organism evidence="3 4">
    <name type="scientific">Anaerosacchariphilus polymeriproducens</name>
    <dbReference type="NCBI Taxonomy" id="1812858"/>
    <lineage>
        <taxon>Bacteria</taxon>
        <taxon>Bacillati</taxon>
        <taxon>Bacillota</taxon>
        <taxon>Clostridia</taxon>
        <taxon>Lachnospirales</taxon>
        <taxon>Lachnospiraceae</taxon>
        <taxon>Anaerosacchariphilus</taxon>
    </lineage>
</organism>
<dbReference type="PANTHER" id="PTHR47837">
    <property type="entry name" value="GTP PYROPHOSPHOKINASE YJBM"/>
    <property type="match status" value="1"/>
</dbReference>
<sequence length="226" mass="26308">MQFPVKLYEDVDSWKTIIFLYNSALKEVNTKLEILNDEFQHVHQYNPIEHIKSRIKSAESIVKKLKRNGHESTIENMVEYVNDIAGIRVTCSFTADIYRIAEMIGKQSDLKVLSIKDYIKYPKESGYKSYHMLVAVPIYLSDSVVDTKVEIQIRTIAMDFWASLEHKIYYKFEGNAPDYISRDLKECAEIVSMLDAKMLSLNEAIKKSSQEQIVSNEDKTNFWNQD</sequence>
<dbReference type="Gene3D" id="1.10.287.860">
    <property type="entry name" value="Nucleotidyltransferase"/>
    <property type="match status" value="1"/>
</dbReference>
<dbReference type="GO" id="GO:0016301">
    <property type="term" value="F:kinase activity"/>
    <property type="evidence" value="ECO:0007669"/>
    <property type="project" value="UniProtKB-KW"/>
</dbReference>
<dbReference type="InterPro" id="IPR052366">
    <property type="entry name" value="GTP_Pyrophosphokinase"/>
</dbReference>
<comment type="caution">
    <text evidence="3">The sequence shown here is derived from an EMBL/GenBank/DDBJ whole genome shotgun (WGS) entry which is preliminary data.</text>
</comment>
<dbReference type="CDD" id="cd05399">
    <property type="entry name" value="NT_Rel-Spo_like"/>
    <property type="match status" value="1"/>
</dbReference>
<accession>A0A371AZQ7</accession>
<dbReference type="Gene3D" id="3.30.460.10">
    <property type="entry name" value="Beta Polymerase, domain 2"/>
    <property type="match status" value="1"/>
</dbReference>
<dbReference type="InterPro" id="IPR043519">
    <property type="entry name" value="NT_sf"/>
</dbReference>
<dbReference type="AlphaFoldDB" id="A0A371AZQ7"/>
<feature type="domain" description="RelA/SpoT" evidence="2">
    <location>
        <begin position="53"/>
        <end position="176"/>
    </location>
</feature>
<evidence type="ECO:0000256" key="1">
    <source>
        <dbReference type="ARBA" id="ARBA00004976"/>
    </source>
</evidence>
<dbReference type="UniPathway" id="UPA00908">
    <property type="reaction ID" value="UER00884"/>
</dbReference>
<proteinExistence type="predicted"/>
<evidence type="ECO:0000313" key="4">
    <source>
        <dbReference type="Proteomes" id="UP000255036"/>
    </source>
</evidence>
<dbReference type="SMART" id="SM00954">
    <property type="entry name" value="RelA_SpoT"/>
    <property type="match status" value="1"/>
</dbReference>
<dbReference type="PANTHER" id="PTHR47837:SF2">
    <property type="entry name" value="GTP PYROPHOSPHOKINASE YWAC"/>
    <property type="match status" value="1"/>
</dbReference>
<comment type="pathway">
    <text evidence="1">Purine metabolism; ppGpp biosynthesis; ppGpp from GTP: step 1/2.</text>
</comment>
<dbReference type="GO" id="GO:0015970">
    <property type="term" value="P:guanosine tetraphosphate biosynthetic process"/>
    <property type="evidence" value="ECO:0007669"/>
    <property type="project" value="UniProtKB-UniPathway"/>
</dbReference>
<name>A0A371AZQ7_9FIRM</name>
<dbReference type="Proteomes" id="UP000255036">
    <property type="component" value="Unassembled WGS sequence"/>
</dbReference>
<dbReference type="RefSeq" id="WP_115480296.1">
    <property type="nucleotide sequence ID" value="NZ_QRCT01000007.1"/>
</dbReference>
<dbReference type="InterPro" id="IPR007685">
    <property type="entry name" value="RelA_SpoT"/>
</dbReference>
<evidence type="ECO:0000259" key="2">
    <source>
        <dbReference type="SMART" id="SM00954"/>
    </source>
</evidence>
<dbReference type="EMBL" id="QRCT01000007">
    <property type="protein sequence ID" value="RDU25088.1"/>
    <property type="molecule type" value="Genomic_DNA"/>
</dbReference>
<dbReference type="Pfam" id="PF04607">
    <property type="entry name" value="RelA_SpoT"/>
    <property type="match status" value="1"/>
</dbReference>